<comment type="pathway">
    <text evidence="2 11">Amino-acid biosynthesis; L-histidine biosynthesis; L-histidine from 5-phospho-alpha-D-ribose 1-diphosphate: step 7/9.</text>
</comment>
<dbReference type="Pfam" id="PF00155">
    <property type="entry name" value="Aminotran_1_2"/>
    <property type="match status" value="1"/>
</dbReference>
<comment type="similarity">
    <text evidence="3 11">Belongs to the class-II pyridoxal-phosphate-dependent aminotransferase family. Histidinol-phosphate aminotransferase subfamily.</text>
</comment>
<dbReference type="Gene3D" id="3.90.1150.10">
    <property type="entry name" value="Aspartate Aminotransferase, domain 1"/>
    <property type="match status" value="1"/>
</dbReference>
<geneLocation type="plasmid" evidence="13 14">
    <name>p-SCP1</name>
</geneLocation>
<comment type="cofactor">
    <cofactor evidence="1 11">
        <name>pyridoxal 5'-phosphate</name>
        <dbReference type="ChEBI" id="CHEBI:597326"/>
    </cofactor>
</comment>
<protein>
    <recommendedName>
        <fullName evidence="11">Histidinol-phosphate aminotransferase</fullName>
        <ecNumber evidence="11">2.6.1.9</ecNumber>
    </recommendedName>
    <alternativeName>
        <fullName evidence="11">Imidazole acetol-phosphate transaminase</fullName>
    </alternativeName>
</protein>
<evidence type="ECO:0000256" key="1">
    <source>
        <dbReference type="ARBA" id="ARBA00001933"/>
    </source>
</evidence>
<dbReference type="InterPro" id="IPR050106">
    <property type="entry name" value="HistidinolP_aminotransfase"/>
</dbReference>
<evidence type="ECO:0000256" key="4">
    <source>
        <dbReference type="ARBA" id="ARBA00011738"/>
    </source>
</evidence>
<evidence type="ECO:0000313" key="13">
    <source>
        <dbReference type="EMBL" id="QRF68661.1"/>
    </source>
</evidence>
<comment type="subunit">
    <text evidence="4 11">Homodimer.</text>
</comment>
<comment type="catalytic activity">
    <reaction evidence="10 11">
        <text>L-histidinol phosphate + 2-oxoglutarate = 3-(imidazol-4-yl)-2-oxopropyl phosphate + L-glutamate</text>
        <dbReference type="Rhea" id="RHEA:23744"/>
        <dbReference type="ChEBI" id="CHEBI:16810"/>
        <dbReference type="ChEBI" id="CHEBI:29985"/>
        <dbReference type="ChEBI" id="CHEBI:57766"/>
        <dbReference type="ChEBI" id="CHEBI:57980"/>
        <dbReference type="EC" id="2.6.1.9"/>
    </reaction>
</comment>
<dbReference type="HAMAP" id="MF_01023">
    <property type="entry name" value="HisC_aminotrans_2"/>
    <property type="match status" value="1"/>
</dbReference>
<dbReference type="SUPFAM" id="SSF53383">
    <property type="entry name" value="PLP-dependent transferases"/>
    <property type="match status" value="1"/>
</dbReference>
<dbReference type="InterPro" id="IPR015422">
    <property type="entry name" value="PyrdxlP-dep_Trfase_small"/>
</dbReference>
<evidence type="ECO:0000256" key="11">
    <source>
        <dbReference type="HAMAP-Rule" id="MF_01023"/>
    </source>
</evidence>
<keyword evidence="5 11" id="KW-0032">Aminotransferase</keyword>
<organism evidence="13 14">
    <name type="scientific">Ponticoccus alexandrii</name>
    <dbReference type="NCBI Taxonomy" id="1943633"/>
    <lineage>
        <taxon>Bacteria</taxon>
        <taxon>Pseudomonadati</taxon>
        <taxon>Pseudomonadota</taxon>
        <taxon>Alphaproteobacteria</taxon>
        <taxon>Rhodobacterales</taxon>
        <taxon>Roseobacteraceae</taxon>
        <taxon>Ponticoccus</taxon>
    </lineage>
</organism>
<evidence type="ECO:0000256" key="7">
    <source>
        <dbReference type="ARBA" id="ARBA00022679"/>
    </source>
</evidence>
<keyword evidence="7 11" id="KW-0808">Transferase</keyword>
<feature type="modified residue" description="N6-(pyridoxal phosphate)lysine" evidence="11">
    <location>
        <position position="230"/>
    </location>
</feature>
<dbReference type="InterPro" id="IPR015424">
    <property type="entry name" value="PyrdxlP-dep_Trfase"/>
</dbReference>
<dbReference type="RefSeq" id="WP_023851601.1">
    <property type="nucleotide sequence ID" value="NZ_CP047167.1"/>
</dbReference>
<evidence type="ECO:0000256" key="10">
    <source>
        <dbReference type="ARBA" id="ARBA00047481"/>
    </source>
</evidence>
<evidence type="ECO:0000259" key="12">
    <source>
        <dbReference type="Pfam" id="PF00155"/>
    </source>
</evidence>
<dbReference type="EC" id="2.6.1.9" evidence="11"/>
<sequence>MPDQNIPHPIPVPSVEAIDFPALPLMPEAGGRPSGDLARLNLNEAPMSPSPLALAAAQEALADSHRYPDHHAGALAGTIAARTGITADRIVFGNGSGELLVQCAQVALDRGDEAVMPDPTFPTCGKGVQMTGAHIVKVPLRPDGANDVAAMLSAITPRTRLLYLCTPNNPTGNLLGEAELERAIREVPATCLLVIDEAYFEFAGGGGEPDTLTLLRSRTGPWVVTRTFSKAYCMAGLRVGYALCSDEGLKRGFSRIRHNFNVSRPSLAAARAAFEDEAYMRAAVAETVARREQLRAGLERLGFAVLPSFANFLTVRFNGSAAALAQALHGQGIAVQALGWPDANGSLRITIGAAEENERVLAAIENQLEAA</sequence>
<dbReference type="NCBIfam" id="TIGR01141">
    <property type="entry name" value="hisC"/>
    <property type="match status" value="1"/>
</dbReference>
<gene>
    <name evidence="11 13" type="primary">hisC</name>
    <name evidence="13" type="ORF">GQA70_19980</name>
</gene>
<dbReference type="PANTHER" id="PTHR43643:SF6">
    <property type="entry name" value="HISTIDINOL-PHOSPHATE AMINOTRANSFERASE"/>
    <property type="match status" value="1"/>
</dbReference>
<dbReference type="CDD" id="cd00609">
    <property type="entry name" value="AAT_like"/>
    <property type="match status" value="1"/>
</dbReference>
<feature type="domain" description="Aminotransferase class I/classII large" evidence="12">
    <location>
        <begin position="40"/>
        <end position="364"/>
    </location>
</feature>
<keyword evidence="14" id="KW-1185">Reference proteome</keyword>
<dbReference type="GO" id="GO:0004400">
    <property type="term" value="F:histidinol-phosphate transaminase activity"/>
    <property type="evidence" value="ECO:0007669"/>
    <property type="project" value="UniProtKB-EC"/>
</dbReference>
<dbReference type="InterPro" id="IPR005861">
    <property type="entry name" value="HisP_aminotrans"/>
</dbReference>
<evidence type="ECO:0000256" key="2">
    <source>
        <dbReference type="ARBA" id="ARBA00005011"/>
    </source>
</evidence>
<evidence type="ECO:0000313" key="14">
    <source>
        <dbReference type="Proteomes" id="UP000596387"/>
    </source>
</evidence>
<accession>A0ABX7FDK7</accession>
<evidence type="ECO:0000256" key="9">
    <source>
        <dbReference type="ARBA" id="ARBA00023102"/>
    </source>
</evidence>
<evidence type="ECO:0000256" key="6">
    <source>
        <dbReference type="ARBA" id="ARBA00022605"/>
    </source>
</evidence>
<keyword evidence="13" id="KW-0614">Plasmid</keyword>
<dbReference type="InterPro" id="IPR015421">
    <property type="entry name" value="PyrdxlP-dep_Trfase_major"/>
</dbReference>
<dbReference type="Gene3D" id="3.40.640.10">
    <property type="entry name" value="Type I PLP-dependent aspartate aminotransferase-like (Major domain)"/>
    <property type="match status" value="1"/>
</dbReference>
<proteinExistence type="inferred from homology"/>
<dbReference type="EMBL" id="CP047167">
    <property type="protein sequence ID" value="QRF68661.1"/>
    <property type="molecule type" value="Genomic_DNA"/>
</dbReference>
<dbReference type="PANTHER" id="PTHR43643">
    <property type="entry name" value="HISTIDINOL-PHOSPHATE AMINOTRANSFERASE 2"/>
    <property type="match status" value="1"/>
</dbReference>
<evidence type="ECO:0000256" key="5">
    <source>
        <dbReference type="ARBA" id="ARBA00022576"/>
    </source>
</evidence>
<dbReference type="InterPro" id="IPR004839">
    <property type="entry name" value="Aminotransferase_I/II_large"/>
</dbReference>
<evidence type="ECO:0000256" key="8">
    <source>
        <dbReference type="ARBA" id="ARBA00022898"/>
    </source>
</evidence>
<name>A0ABX7FDK7_9RHOB</name>
<keyword evidence="6 11" id="KW-0028">Amino-acid biosynthesis</keyword>
<dbReference type="Proteomes" id="UP000596387">
    <property type="component" value="Plasmid p-SCP1"/>
</dbReference>
<keyword evidence="9 11" id="KW-0368">Histidine biosynthesis</keyword>
<reference evidence="13 14" key="1">
    <citation type="submission" date="2019-12" db="EMBL/GenBank/DDBJ databases">
        <title>Complete Genome Sequence of a Quorum-Sensing Bacterium,Rhodobacteraceae bacterium C31, Isolated from a marine microalgae symbiotic bacteria.</title>
        <authorList>
            <person name="Zhang Y."/>
        </authorList>
    </citation>
    <scope>NUCLEOTIDE SEQUENCE [LARGE SCALE GENOMIC DNA]</scope>
    <source>
        <strain evidence="13 14">C31</strain>
        <plasmid evidence="13 14">p-SCP1</plasmid>
    </source>
</reference>
<evidence type="ECO:0000256" key="3">
    <source>
        <dbReference type="ARBA" id="ARBA00007970"/>
    </source>
</evidence>
<keyword evidence="8 11" id="KW-0663">Pyridoxal phosphate</keyword>